<evidence type="ECO:0008006" key="3">
    <source>
        <dbReference type="Google" id="ProtNLM"/>
    </source>
</evidence>
<dbReference type="RefSeq" id="WP_185672837.1">
    <property type="nucleotide sequence ID" value="NZ_JACJVP010000059.1"/>
</dbReference>
<reference evidence="1 2" key="1">
    <citation type="submission" date="2020-08" db="EMBL/GenBank/DDBJ databases">
        <title>Cohnella phylogeny.</title>
        <authorList>
            <person name="Dunlap C."/>
        </authorList>
    </citation>
    <scope>NUCLEOTIDE SEQUENCE [LARGE SCALE GENOMIC DNA]</scope>
    <source>
        <strain evidence="1 2">DSM 28246</strain>
    </source>
</reference>
<evidence type="ECO:0000313" key="1">
    <source>
        <dbReference type="EMBL" id="MBB6674976.1"/>
    </source>
</evidence>
<accession>A0A7X0RWM3</accession>
<dbReference type="EMBL" id="JACJVP010000059">
    <property type="protein sequence ID" value="MBB6674976.1"/>
    <property type="molecule type" value="Genomic_DNA"/>
</dbReference>
<sequence>MNAARSDVRMVGTTSSVGGVLGKVRIIGECEMYSDTDCTRLNCVGEAKVQGHLRVEGTLKLTGECKITGALQAGEIRGTGNLEIQSGIRGDVLKFSGNLDTDGDCELEKADLSGAFRVAGLLNAGRLNLNMYGPCRAQEIGGGFIRIRKSKVATMKGWINSDGAARLHARVIEGDIVELHHTDAGIVRGNRVIIGAGCKIGRIEYRQELRVDRHSEVKERVQL</sequence>
<proteinExistence type="predicted"/>
<gene>
    <name evidence="1" type="ORF">H7C19_30285</name>
</gene>
<protein>
    <recommendedName>
        <fullName evidence="3">Polymer-forming cytoskeletal protein</fullName>
    </recommendedName>
</protein>
<dbReference type="Proteomes" id="UP000547209">
    <property type="component" value="Unassembled WGS sequence"/>
</dbReference>
<name>A0A7X0RWM3_9BACL</name>
<dbReference type="AlphaFoldDB" id="A0A7X0RWM3"/>
<organism evidence="1 2">
    <name type="scientific">Cohnella nanjingensis</name>
    <dbReference type="NCBI Taxonomy" id="1387779"/>
    <lineage>
        <taxon>Bacteria</taxon>
        <taxon>Bacillati</taxon>
        <taxon>Bacillota</taxon>
        <taxon>Bacilli</taxon>
        <taxon>Bacillales</taxon>
        <taxon>Paenibacillaceae</taxon>
        <taxon>Cohnella</taxon>
    </lineage>
</organism>
<keyword evidence="2" id="KW-1185">Reference proteome</keyword>
<comment type="caution">
    <text evidence="1">The sequence shown here is derived from an EMBL/GenBank/DDBJ whole genome shotgun (WGS) entry which is preliminary data.</text>
</comment>
<evidence type="ECO:0000313" key="2">
    <source>
        <dbReference type="Proteomes" id="UP000547209"/>
    </source>
</evidence>